<gene>
    <name evidence="15" type="ORF">XM47_17525</name>
</gene>
<evidence type="ECO:0000256" key="13">
    <source>
        <dbReference type="RuleBase" id="RU000590"/>
    </source>
</evidence>
<comment type="cofactor">
    <cofactor evidence="2">
        <name>Mn(2+)</name>
        <dbReference type="ChEBI" id="CHEBI:29035"/>
    </cofactor>
</comment>
<keyword evidence="6 13" id="KW-0479">Metal-binding</keyword>
<keyword evidence="5" id="KW-0645">Protease</keyword>
<dbReference type="Gene3D" id="3.90.230.10">
    <property type="entry name" value="Creatinase/methionine aminopeptidase superfamily"/>
    <property type="match status" value="1"/>
</dbReference>
<dbReference type="GO" id="GO:0006508">
    <property type="term" value="P:proteolysis"/>
    <property type="evidence" value="ECO:0007669"/>
    <property type="project" value="UniProtKB-KW"/>
</dbReference>
<dbReference type="InterPro" id="IPR007865">
    <property type="entry name" value="Aminopep_P_N"/>
</dbReference>
<dbReference type="CDD" id="cd01087">
    <property type="entry name" value="Prolidase"/>
    <property type="match status" value="1"/>
</dbReference>
<comment type="caution">
    <text evidence="15">The sequence shown here is derived from an EMBL/GenBank/DDBJ whole genome shotgun (WGS) entry which is preliminary data.</text>
</comment>
<evidence type="ECO:0000313" key="15">
    <source>
        <dbReference type="EMBL" id="KMT63879.1"/>
    </source>
</evidence>
<evidence type="ECO:0000256" key="1">
    <source>
        <dbReference type="ARBA" id="ARBA00001424"/>
    </source>
</evidence>
<evidence type="ECO:0000256" key="11">
    <source>
        <dbReference type="ARBA" id="ARBA00075356"/>
    </source>
</evidence>
<dbReference type="PANTHER" id="PTHR43226:SF4">
    <property type="entry name" value="XAA-PRO AMINOPEPTIDASE 3"/>
    <property type="match status" value="1"/>
</dbReference>
<comment type="catalytic activity">
    <reaction evidence="1">
        <text>Release of any N-terminal amino acid, including proline, that is linked to proline, even from a dipeptide or tripeptide.</text>
        <dbReference type="EC" id="3.4.11.9"/>
    </reaction>
</comment>
<keyword evidence="15" id="KW-0031">Aminopeptidase</keyword>
<dbReference type="EMBL" id="LAZL01000039">
    <property type="protein sequence ID" value="KMT63879.1"/>
    <property type="molecule type" value="Genomic_DNA"/>
</dbReference>
<reference evidence="15 16" key="1">
    <citation type="submission" date="2015-04" db="EMBL/GenBank/DDBJ databases">
        <title>Draft Genome Sequence of the Novel Agar-Digesting Marine Bacterium Q1.</title>
        <authorList>
            <person name="Li Y."/>
            <person name="Li D."/>
            <person name="Chen G."/>
            <person name="Du Z."/>
        </authorList>
    </citation>
    <scope>NUCLEOTIDE SEQUENCE [LARGE SCALE GENOMIC DNA]</scope>
    <source>
        <strain evidence="15 16">Q1</strain>
    </source>
</reference>
<evidence type="ECO:0000256" key="10">
    <source>
        <dbReference type="ARBA" id="ARBA00069363"/>
    </source>
</evidence>
<dbReference type="Gene3D" id="3.40.350.10">
    <property type="entry name" value="Creatinase/prolidase N-terminal domain"/>
    <property type="match status" value="1"/>
</dbReference>
<evidence type="ECO:0000256" key="4">
    <source>
        <dbReference type="ARBA" id="ARBA00012574"/>
    </source>
</evidence>
<dbReference type="GO" id="GO:0030145">
    <property type="term" value="F:manganese ion binding"/>
    <property type="evidence" value="ECO:0007669"/>
    <property type="project" value="InterPro"/>
</dbReference>
<dbReference type="SMART" id="SM01011">
    <property type="entry name" value="AMP_N"/>
    <property type="match status" value="1"/>
</dbReference>
<dbReference type="STRING" id="1513271.XM47_17525"/>
<evidence type="ECO:0000256" key="3">
    <source>
        <dbReference type="ARBA" id="ARBA00008766"/>
    </source>
</evidence>
<evidence type="ECO:0000256" key="8">
    <source>
        <dbReference type="ARBA" id="ARBA00023049"/>
    </source>
</evidence>
<evidence type="ECO:0000313" key="16">
    <source>
        <dbReference type="Proteomes" id="UP000037600"/>
    </source>
</evidence>
<proteinExistence type="inferred from homology"/>
<dbReference type="SUPFAM" id="SSF53092">
    <property type="entry name" value="Creatinase/prolidase N-terminal domain"/>
    <property type="match status" value="1"/>
</dbReference>
<evidence type="ECO:0000256" key="5">
    <source>
        <dbReference type="ARBA" id="ARBA00022670"/>
    </source>
</evidence>
<evidence type="ECO:0000256" key="2">
    <source>
        <dbReference type="ARBA" id="ARBA00001936"/>
    </source>
</evidence>
<evidence type="ECO:0000256" key="7">
    <source>
        <dbReference type="ARBA" id="ARBA00022801"/>
    </source>
</evidence>
<dbReference type="Pfam" id="PF00557">
    <property type="entry name" value="Peptidase_M24"/>
    <property type="match status" value="1"/>
</dbReference>
<dbReference type="Pfam" id="PF05195">
    <property type="entry name" value="AMP_N"/>
    <property type="match status" value="1"/>
</dbReference>
<protein>
    <recommendedName>
        <fullName evidence="10">Xaa-Pro aminopeptidase</fullName>
        <ecNumber evidence="4">3.4.11.9</ecNumber>
    </recommendedName>
    <alternativeName>
        <fullName evidence="11">Aminopeptidase P II</fullName>
    </alternativeName>
    <alternativeName>
        <fullName evidence="12">X-Pro aminopeptidase</fullName>
    </alternativeName>
</protein>
<dbReference type="FunFam" id="3.90.230.10:FF:000002">
    <property type="entry name" value="Xaa-Pro aminopeptidase 3"/>
    <property type="match status" value="1"/>
</dbReference>
<dbReference type="GO" id="GO:0070006">
    <property type="term" value="F:metalloaminopeptidase activity"/>
    <property type="evidence" value="ECO:0007669"/>
    <property type="project" value="InterPro"/>
</dbReference>
<dbReference type="InterPro" id="IPR052433">
    <property type="entry name" value="X-Pro_dipept-like"/>
</dbReference>
<organism evidence="15 16">
    <name type="scientific">Catenovulum maritimum</name>
    <dbReference type="NCBI Taxonomy" id="1513271"/>
    <lineage>
        <taxon>Bacteria</taxon>
        <taxon>Pseudomonadati</taxon>
        <taxon>Pseudomonadota</taxon>
        <taxon>Gammaproteobacteria</taxon>
        <taxon>Alteromonadales</taxon>
        <taxon>Alteromonadaceae</taxon>
        <taxon>Catenovulum</taxon>
    </lineage>
</organism>
<dbReference type="InterPro" id="IPR001131">
    <property type="entry name" value="Peptidase_M24B_aminopep-P_CS"/>
</dbReference>
<accession>A0A0J8GRH3</accession>
<dbReference type="PANTHER" id="PTHR43226">
    <property type="entry name" value="XAA-PRO AMINOPEPTIDASE 3"/>
    <property type="match status" value="1"/>
</dbReference>
<dbReference type="GO" id="GO:0005829">
    <property type="term" value="C:cytosol"/>
    <property type="evidence" value="ECO:0007669"/>
    <property type="project" value="TreeGrafter"/>
</dbReference>
<dbReference type="InterPro" id="IPR000994">
    <property type="entry name" value="Pept_M24"/>
</dbReference>
<evidence type="ECO:0000256" key="6">
    <source>
        <dbReference type="ARBA" id="ARBA00022723"/>
    </source>
</evidence>
<dbReference type="InterPro" id="IPR029149">
    <property type="entry name" value="Creatin/AminoP/Spt16_N"/>
</dbReference>
<keyword evidence="9" id="KW-0464">Manganese</keyword>
<dbReference type="PROSITE" id="PS00491">
    <property type="entry name" value="PROLINE_PEPTIDASE"/>
    <property type="match status" value="1"/>
</dbReference>
<feature type="domain" description="Aminopeptidase P N-terminal" evidence="14">
    <location>
        <begin position="1"/>
        <end position="134"/>
    </location>
</feature>
<evidence type="ECO:0000256" key="9">
    <source>
        <dbReference type="ARBA" id="ARBA00023211"/>
    </source>
</evidence>
<sequence>MSLAEYQQRIENVLSQMADNSVAIIAAASEQTRSNDTEYPFRQDSDFFYLTGFNEPDAFLVLSKKSETSRYLFCRAKDKFAEIWNGRRAGPEQASQNLGLEQGFAIETFDAEVQQILNGVETIYWLQGKSKQVDKRIFNLVQQIRDQGKLSLPPYRMFDLRQIMHEMRLVKSNAELEIMQQAADISCKAHKRAMQRSQAGVMEYQLEADILHEFAQHGARFAAYNTIVAAGDNACILHYTENADRIEDGDLVLIDAGCELHGYAADITRTFPANGKFTPAQAKLYQLTLDAQLASMQYLKPGNTLKQATDVAVEVITKGLIKLGLLTGSLEQNLASEEGKPAAYRQFFMHGLGHWLGLDVHDVGLYKVAGQDRPLEAGMVLTVEPGIYVAQDAEVDEQWRGIGIRIEDNVIITQDGYQVITDAAPKTISEIEALMQGK</sequence>
<comment type="similarity">
    <text evidence="3 13">Belongs to the peptidase M24B family.</text>
</comment>
<evidence type="ECO:0000256" key="12">
    <source>
        <dbReference type="ARBA" id="ARBA00081411"/>
    </source>
</evidence>
<dbReference type="SUPFAM" id="SSF55920">
    <property type="entry name" value="Creatinase/aminopeptidase"/>
    <property type="match status" value="1"/>
</dbReference>
<keyword evidence="8" id="KW-0482">Metalloprotease</keyword>
<dbReference type="Proteomes" id="UP000037600">
    <property type="component" value="Unassembled WGS sequence"/>
</dbReference>
<dbReference type="NCBIfam" id="NF008131">
    <property type="entry name" value="PRK10879.1"/>
    <property type="match status" value="1"/>
</dbReference>
<dbReference type="OrthoDB" id="9806388at2"/>
<dbReference type="EC" id="3.4.11.9" evidence="4"/>
<keyword evidence="16" id="KW-1185">Reference proteome</keyword>
<dbReference type="AlphaFoldDB" id="A0A0J8GRH3"/>
<evidence type="ECO:0000259" key="14">
    <source>
        <dbReference type="SMART" id="SM01011"/>
    </source>
</evidence>
<dbReference type="PATRIC" id="fig|1513271.3.peg.3592"/>
<name>A0A0J8GRH3_9ALTE</name>
<keyword evidence="7" id="KW-0378">Hydrolase</keyword>
<dbReference type="InterPro" id="IPR036005">
    <property type="entry name" value="Creatinase/aminopeptidase-like"/>
</dbReference>